<evidence type="ECO:0000313" key="3">
    <source>
        <dbReference type="Proteomes" id="UP000077628"/>
    </source>
</evidence>
<sequence>MAQFFEIHPDNPQQRLIRQAAEIVRKGGVIAYPTDSSYALGCHIGDKAAMDTIRRIRRLDDKHNFTLCCSDLTQVSTFTKMGNDAHRLIKKLTPGPFTFLLDATREVPRRLQHPKKKTIGVRIPDNRVAAMLLEELGEPLLTATLILPGDEEALSDPYEIRLGLEHELDLVMSTGTIEARATTVIACGDNGIEIVRQGIGIAPMLEA</sequence>
<organism evidence="2 3">
    <name type="scientific">Methylomonas koyamae</name>
    <dbReference type="NCBI Taxonomy" id="702114"/>
    <lineage>
        <taxon>Bacteria</taxon>
        <taxon>Pseudomonadati</taxon>
        <taxon>Pseudomonadota</taxon>
        <taxon>Gammaproteobacteria</taxon>
        <taxon>Methylococcales</taxon>
        <taxon>Methylococcaceae</taxon>
        <taxon>Methylomonas</taxon>
    </lineage>
</organism>
<protein>
    <submittedName>
        <fullName evidence="2">Threonylcarbamoyl-AMP synthase</fullName>
    </submittedName>
</protein>
<name>A0A177P0D0_9GAMM</name>
<dbReference type="AlphaFoldDB" id="A0A177P0D0"/>
<keyword evidence="3" id="KW-1185">Reference proteome</keyword>
<dbReference type="InterPro" id="IPR052532">
    <property type="entry name" value="SUA5_domain"/>
</dbReference>
<dbReference type="RefSeq" id="WP_064025833.1">
    <property type="nucleotide sequence ID" value="NZ_LUUK01000056.1"/>
</dbReference>
<dbReference type="EMBL" id="LUUK01000056">
    <property type="protein sequence ID" value="OAI23705.1"/>
    <property type="molecule type" value="Genomic_DNA"/>
</dbReference>
<feature type="domain" description="YrdC-like" evidence="1">
    <location>
        <begin position="14"/>
        <end position="200"/>
    </location>
</feature>
<dbReference type="GO" id="GO:0003725">
    <property type="term" value="F:double-stranded RNA binding"/>
    <property type="evidence" value="ECO:0007669"/>
    <property type="project" value="InterPro"/>
</dbReference>
<evidence type="ECO:0000313" key="2">
    <source>
        <dbReference type="EMBL" id="OAI23705.1"/>
    </source>
</evidence>
<dbReference type="SUPFAM" id="SSF55821">
    <property type="entry name" value="YrdC/RibB"/>
    <property type="match status" value="1"/>
</dbReference>
<proteinExistence type="predicted"/>
<dbReference type="NCBIfam" id="TIGR00057">
    <property type="entry name" value="L-threonylcarbamoyladenylate synthase"/>
    <property type="match status" value="1"/>
</dbReference>
<reference evidence="3" key="1">
    <citation type="submission" date="2016-03" db="EMBL/GenBank/DDBJ databases">
        <authorList>
            <person name="Heylen K."/>
            <person name="De Vos P."/>
            <person name="Vekeman B."/>
        </authorList>
    </citation>
    <scope>NUCLEOTIDE SEQUENCE [LARGE SCALE GENOMIC DNA]</scope>
    <source>
        <strain evidence="3">R-45383</strain>
    </source>
</reference>
<dbReference type="PROSITE" id="PS51163">
    <property type="entry name" value="YRDC"/>
    <property type="match status" value="1"/>
</dbReference>
<gene>
    <name evidence="2" type="ORF">A1355_01680</name>
</gene>
<evidence type="ECO:0000259" key="1">
    <source>
        <dbReference type="PROSITE" id="PS51163"/>
    </source>
</evidence>
<dbReference type="InterPro" id="IPR006070">
    <property type="entry name" value="Sua5-like_dom"/>
</dbReference>
<dbReference type="Pfam" id="PF01300">
    <property type="entry name" value="Sua5_yciO_yrdC"/>
    <property type="match status" value="1"/>
</dbReference>
<dbReference type="STRING" id="702114.A1355_01680"/>
<dbReference type="Proteomes" id="UP000077628">
    <property type="component" value="Unassembled WGS sequence"/>
</dbReference>
<accession>A0A177P0D0</accession>
<dbReference type="PANTHER" id="PTHR42828:SF3">
    <property type="entry name" value="THREONYLCARBAMOYL-AMP SYNTHASE"/>
    <property type="match status" value="1"/>
</dbReference>
<dbReference type="Gene3D" id="3.90.870.10">
    <property type="entry name" value="DHBP synthase"/>
    <property type="match status" value="1"/>
</dbReference>
<comment type="caution">
    <text evidence="2">The sequence shown here is derived from an EMBL/GenBank/DDBJ whole genome shotgun (WGS) entry which is preliminary data.</text>
</comment>
<dbReference type="OrthoDB" id="9781656at2"/>
<dbReference type="PANTHER" id="PTHR42828">
    <property type="entry name" value="DHBP SYNTHASE RIBB-LIKE ALPHA/BETA DOMAIN-CONTAINING PROTEIN"/>
    <property type="match status" value="1"/>
</dbReference>
<dbReference type="InterPro" id="IPR017945">
    <property type="entry name" value="DHBP_synth_RibB-like_a/b_dom"/>
</dbReference>